<evidence type="ECO:0000259" key="1">
    <source>
        <dbReference type="Pfam" id="PF01494"/>
    </source>
</evidence>
<dbReference type="PIRSF" id="PIRSF038984">
    <property type="entry name" value="FAD_binding_protein"/>
    <property type="match status" value="1"/>
</dbReference>
<dbReference type="Proteomes" id="UP000230821">
    <property type="component" value="Unassembled WGS sequence"/>
</dbReference>
<dbReference type="Gene3D" id="3.50.50.60">
    <property type="entry name" value="FAD/NAD(P)-binding domain"/>
    <property type="match status" value="2"/>
</dbReference>
<dbReference type="InterPro" id="IPR028348">
    <property type="entry name" value="FAD-binding_protein"/>
</dbReference>
<dbReference type="InterPro" id="IPR036188">
    <property type="entry name" value="FAD/NAD-bd_sf"/>
</dbReference>
<dbReference type="PANTHER" id="PTHR42842">
    <property type="entry name" value="FAD/NAD(P)-BINDING OXIDOREDUCTASE"/>
    <property type="match status" value="1"/>
</dbReference>
<evidence type="ECO:0000313" key="3">
    <source>
        <dbReference type="EMBL" id="PIE33406.1"/>
    </source>
</evidence>
<protein>
    <submittedName>
        <fullName evidence="3">Uncharacterized protein</fullName>
    </submittedName>
</protein>
<name>A0A2G6KCI4_9BACT</name>
<dbReference type="Gene3D" id="3.30.70.2700">
    <property type="match status" value="1"/>
</dbReference>
<proteinExistence type="predicted"/>
<gene>
    <name evidence="3" type="ORF">CSA56_12055</name>
</gene>
<dbReference type="Pfam" id="PF01494">
    <property type="entry name" value="FAD_binding_3"/>
    <property type="match status" value="1"/>
</dbReference>
<dbReference type="InterPro" id="IPR049516">
    <property type="entry name" value="FAD-depend_C"/>
</dbReference>
<accession>A0A2G6KCI4</accession>
<sequence>MNTQHVNLSQLEVLLRPLADRAPKSPDSHLHPWIADACGVDEQDVLEYTILHRSLDARKKPDIRFVYRLAVQIREDAIVQDSQHVKVQTPEPEQEHFLYQLPLCTSLPKHPLVVGTGPAGLMAAYLLAMHGCKPLILDRGFDVDRRRQDIDTFLQTRQLNPESNYLLGEGGAGTYSDGKLYTRVKDPRIRFLLDAYISARAPRRIRYEHHPHIGSDILPCMVKRLRRQIEAWGGEFRWGAAVQDILVRQDRCQGVILNNGETIEAPLTLIACGHSARDLLQTLVHHGISHRVKDFQLGYRIEHPQHVIDRAQYGWIPPRQLVGAAEYTMTNRPPARSNLANTTTFCMCPGGEIIAATSHEGQLCTNGMSRFLRNGAYANAGLIINQPASHFPSVYEAFQMLDSIERQAFSAGAGKDGGAPYRSPAQSALKFVQGESGLDSNETSYRFGIVPARLDRLLPLGTVLALQDALKYFERLIPGFMTSGTLIGVETRVSSPVRFERNPETCASSLPGLYLLGEGAGYSGGITSSALDGLRIAETVLTGKPATRKRR</sequence>
<comment type="caution">
    <text evidence="3">The sequence shown here is derived from an EMBL/GenBank/DDBJ whole genome shotgun (WGS) entry which is preliminary data.</text>
</comment>
<dbReference type="EMBL" id="PDSK01000099">
    <property type="protein sequence ID" value="PIE33406.1"/>
    <property type="molecule type" value="Genomic_DNA"/>
</dbReference>
<reference evidence="3 4" key="1">
    <citation type="submission" date="2017-10" db="EMBL/GenBank/DDBJ databases">
        <title>Novel microbial diversity and functional potential in the marine mammal oral microbiome.</title>
        <authorList>
            <person name="Dudek N.K."/>
            <person name="Sun C.L."/>
            <person name="Burstein D."/>
            <person name="Kantor R.S."/>
            <person name="Aliaga Goltsman D.S."/>
            <person name="Bik E.M."/>
            <person name="Thomas B.C."/>
            <person name="Banfield J.F."/>
            <person name="Relman D.A."/>
        </authorList>
    </citation>
    <scope>NUCLEOTIDE SEQUENCE [LARGE SCALE GENOMIC DNA]</scope>
    <source>
        <strain evidence="3">DOLJORAL78_47_16</strain>
    </source>
</reference>
<dbReference type="AlphaFoldDB" id="A0A2G6KCI4"/>
<dbReference type="PANTHER" id="PTHR42842:SF3">
    <property type="entry name" value="FAD_NAD(P)-BINDING OXIDOREDUCTASE FAMILY PROTEIN"/>
    <property type="match status" value="1"/>
</dbReference>
<evidence type="ECO:0000313" key="4">
    <source>
        <dbReference type="Proteomes" id="UP000230821"/>
    </source>
</evidence>
<organism evidence="3 4">
    <name type="scientific">candidate division KSB3 bacterium</name>
    <dbReference type="NCBI Taxonomy" id="2044937"/>
    <lineage>
        <taxon>Bacteria</taxon>
        <taxon>candidate division KSB3</taxon>
    </lineage>
</organism>
<feature type="domain" description="FAD-dependent protein C-terminal" evidence="2">
    <location>
        <begin position="294"/>
        <end position="492"/>
    </location>
</feature>
<dbReference type="Pfam" id="PF21688">
    <property type="entry name" value="FAD-depend_C"/>
    <property type="match status" value="1"/>
</dbReference>
<dbReference type="SUPFAM" id="SSF51905">
    <property type="entry name" value="FAD/NAD(P)-binding domain"/>
    <property type="match status" value="1"/>
</dbReference>
<feature type="domain" description="FAD-binding" evidence="1">
    <location>
        <begin position="112"/>
        <end position="139"/>
    </location>
</feature>
<dbReference type="GO" id="GO:0071949">
    <property type="term" value="F:FAD binding"/>
    <property type="evidence" value="ECO:0007669"/>
    <property type="project" value="InterPro"/>
</dbReference>
<evidence type="ECO:0000259" key="2">
    <source>
        <dbReference type="Pfam" id="PF21688"/>
    </source>
</evidence>
<dbReference type="InterPro" id="IPR002938">
    <property type="entry name" value="FAD-bd"/>
</dbReference>